<dbReference type="Proteomes" id="UP000078544">
    <property type="component" value="Unassembled WGS sequence"/>
</dbReference>
<proteinExistence type="predicted"/>
<comment type="caution">
    <text evidence="1">The sequence shown here is derived from an EMBL/GenBank/DDBJ whole genome shotgun (WGS) entry which is preliminary data.</text>
</comment>
<dbReference type="EMBL" id="AZGY01000003">
    <property type="protein sequence ID" value="KZZ99470.1"/>
    <property type="molecule type" value="Genomic_DNA"/>
</dbReference>
<name>A0A166PWA5_9HYPO</name>
<evidence type="ECO:0000313" key="1">
    <source>
        <dbReference type="EMBL" id="KZZ99470.1"/>
    </source>
</evidence>
<keyword evidence="2" id="KW-1185">Reference proteome</keyword>
<evidence type="ECO:0000313" key="2">
    <source>
        <dbReference type="Proteomes" id="UP000078544"/>
    </source>
</evidence>
<protein>
    <submittedName>
        <fullName evidence="1">Uncharacterized protein</fullName>
    </submittedName>
</protein>
<organism evidence="1 2">
    <name type="scientific">Moelleriella libera RCEF 2490</name>
    <dbReference type="NCBI Taxonomy" id="1081109"/>
    <lineage>
        <taxon>Eukaryota</taxon>
        <taxon>Fungi</taxon>
        <taxon>Dikarya</taxon>
        <taxon>Ascomycota</taxon>
        <taxon>Pezizomycotina</taxon>
        <taxon>Sordariomycetes</taxon>
        <taxon>Hypocreomycetidae</taxon>
        <taxon>Hypocreales</taxon>
        <taxon>Clavicipitaceae</taxon>
        <taxon>Moelleriella</taxon>
    </lineage>
</organism>
<dbReference type="AlphaFoldDB" id="A0A166PWA5"/>
<reference evidence="1 2" key="1">
    <citation type="journal article" date="2016" name="Genome Biol. Evol.">
        <title>Divergent and convergent evolution of fungal pathogenicity.</title>
        <authorList>
            <person name="Shang Y."/>
            <person name="Xiao G."/>
            <person name="Zheng P."/>
            <person name="Cen K."/>
            <person name="Zhan S."/>
            <person name="Wang C."/>
        </authorList>
    </citation>
    <scope>NUCLEOTIDE SEQUENCE [LARGE SCALE GENOMIC DNA]</scope>
    <source>
        <strain evidence="1 2">RCEF 2490</strain>
    </source>
</reference>
<accession>A0A166PWA5</accession>
<sequence length="156" mass="17498">MASRAVKRVLAQVGKISKSHVHRENPATGNVWLAALDAAESTVMMDFPDVTGISITGAKAHQSHTVDSHSNILSVRFYAGEQKVISGHIHMNGMLEYSQKAYVVAGSSSKGSWMPSREEVDTENWIIYDPQKKKKRKVMSEGKWWYIERGGIKEYF</sequence>
<dbReference type="OrthoDB" id="3531694at2759"/>
<gene>
    <name evidence="1" type="ORF">AAL_02042</name>
</gene>